<evidence type="ECO:0008006" key="4">
    <source>
        <dbReference type="Google" id="ProtNLM"/>
    </source>
</evidence>
<feature type="compositionally biased region" description="Basic residues" evidence="1">
    <location>
        <begin position="1"/>
        <end position="20"/>
    </location>
</feature>
<feature type="region of interest" description="Disordered" evidence="1">
    <location>
        <begin position="68"/>
        <end position="94"/>
    </location>
</feature>
<feature type="region of interest" description="Disordered" evidence="1">
    <location>
        <begin position="227"/>
        <end position="262"/>
    </location>
</feature>
<dbReference type="EMBL" id="JBHSEL010000031">
    <property type="protein sequence ID" value="MFC4624187.1"/>
    <property type="molecule type" value="Genomic_DNA"/>
</dbReference>
<feature type="region of interest" description="Disordered" evidence="1">
    <location>
        <begin position="1"/>
        <end position="21"/>
    </location>
</feature>
<dbReference type="RefSeq" id="WP_374832365.1">
    <property type="nucleotide sequence ID" value="NZ_JBHEEZ010000014.1"/>
</dbReference>
<gene>
    <name evidence="2" type="ORF">ACFO1V_02920</name>
</gene>
<accession>A0ABV9H1W0</accession>
<proteinExistence type="predicted"/>
<dbReference type="Gene3D" id="2.30.30.40">
    <property type="entry name" value="SH3 Domains"/>
    <property type="match status" value="1"/>
</dbReference>
<feature type="compositionally biased region" description="Low complexity" evidence="1">
    <location>
        <begin position="85"/>
        <end position="94"/>
    </location>
</feature>
<reference evidence="3" key="1">
    <citation type="journal article" date="2019" name="Int. J. Syst. Evol. Microbiol.">
        <title>The Global Catalogue of Microorganisms (GCM) 10K type strain sequencing project: providing services to taxonomists for standard genome sequencing and annotation.</title>
        <authorList>
            <consortium name="The Broad Institute Genomics Platform"/>
            <consortium name="The Broad Institute Genome Sequencing Center for Infectious Disease"/>
            <person name="Wu L."/>
            <person name="Ma J."/>
        </authorList>
    </citation>
    <scope>NUCLEOTIDE SEQUENCE [LARGE SCALE GENOMIC DNA]</scope>
    <source>
        <strain evidence="3">CGMCC 1.15731</strain>
    </source>
</reference>
<comment type="caution">
    <text evidence="2">The sequence shown here is derived from an EMBL/GenBank/DDBJ whole genome shotgun (WGS) entry which is preliminary data.</text>
</comment>
<protein>
    <recommendedName>
        <fullName evidence="4">SH3 domain-containing protein</fullName>
    </recommendedName>
</protein>
<feature type="region of interest" description="Disordered" evidence="1">
    <location>
        <begin position="122"/>
        <end position="162"/>
    </location>
</feature>
<feature type="compositionally biased region" description="Polar residues" evidence="1">
    <location>
        <begin position="122"/>
        <end position="137"/>
    </location>
</feature>
<organism evidence="2 3">
    <name type="scientific">Daeguia caeni</name>
    <dbReference type="NCBI Taxonomy" id="439612"/>
    <lineage>
        <taxon>Bacteria</taxon>
        <taxon>Pseudomonadati</taxon>
        <taxon>Pseudomonadota</taxon>
        <taxon>Alphaproteobacteria</taxon>
        <taxon>Hyphomicrobiales</taxon>
        <taxon>Brucellaceae</taxon>
        <taxon>Daeguia</taxon>
    </lineage>
</organism>
<name>A0ABV9H1W0_9HYPH</name>
<dbReference type="Proteomes" id="UP001596042">
    <property type="component" value="Unassembled WGS sequence"/>
</dbReference>
<sequence>MAANKRSTRRRSSSARRRSGGSKASLLVLAAIVSFGAFSIWSTANHKSPQQAFATLFQRQLARITTPANTEKRPASGPAAASQNKPKPQVAPQTVVAAPVPRPSAPVGSSPEPRTIAELLSQSAKPQVKPGSSQTRMSAHPAPRSSTQGAMPPRGVNSPAHSPTVVFAKEKLIIRKTAWEKAPAIAVIEKGREMRSYGKTGRWHRVIVPTTNLIGWVHEDLLVGDKNKPDSASLMTGAIGKKTETGTPRMSTRPLPPKAIGH</sequence>
<evidence type="ECO:0000256" key="1">
    <source>
        <dbReference type="SAM" id="MobiDB-lite"/>
    </source>
</evidence>
<evidence type="ECO:0000313" key="3">
    <source>
        <dbReference type="Proteomes" id="UP001596042"/>
    </source>
</evidence>
<keyword evidence="3" id="KW-1185">Reference proteome</keyword>
<evidence type="ECO:0000313" key="2">
    <source>
        <dbReference type="EMBL" id="MFC4624187.1"/>
    </source>
</evidence>